<dbReference type="InterPro" id="IPR000504">
    <property type="entry name" value="RRM_dom"/>
</dbReference>
<reference evidence="5 6" key="1">
    <citation type="submission" date="2019-03" db="EMBL/GenBank/DDBJ databases">
        <title>Rhodosporidium diobovatum UCD-FST 08-225 genome sequencing, assembly, and annotation.</title>
        <authorList>
            <person name="Fakankun I.U."/>
            <person name="Fristensky B."/>
            <person name="Levin D.B."/>
        </authorList>
    </citation>
    <scope>NUCLEOTIDE SEQUENCE [LARGE SCALE GENOMIC DNA]</scope>
    <source>
        <strain evidence="5 6">UCD-FST 08-225</strain>
    </source>
</reference>
<dbReference type="PANTHER" id="PTHR47640:SF11">
    <property type="entry name" value="RNA-BINDING PROTEIN 42"/>
    <property type="match status" value="1"/>
</dbReference>
<feature type="compositionally biased region" description="Basic and acidic residues" evidence="3">
    <location>
        <begin position="233"/>
        <end position="244"/>
    </location>
</feature>
<dbReference type="AlphaFoldDB" id="A0A5C5G2P2"/>
<evidence type="ECO:0000256" key="2">
    <source>
        <dbReference type="PROSITE-ProRule" id="PRU00176"/>
    </source>
</evidence>
<proteinExistence type="predicted"/>
<comment type="caution">
    <text evidence="5">The sequence shown here is derived from an EMBL/GenBank/DDBJ whole genome shotgun (WGS) entry which is preliminary data.</text>
</comment>
<keyword evidence="1 2" id="KW-0694">RNA-binding</keyword>
<dbReference type="CDD" id="cd12383">
    <property type="entry name" value="RRM_RBM42"/>
    <property type="match status" value="1"/>
</dbReference>
<dbReference type="PROSITE" id="PS50102">
    <property type="entry name" value="RRM"/>
    <property type="match status" value="1"/>
</dbReference>
<keyword evidence="6" id="KW-1185">Reference proteome</keyword>
<dbReference type="Proteomes" id="UP000311382">
    <property type="component" value="Unassembled WGS sequence"/>
</dbReference>
<dbReference type="STRING" id="5288.A0A5C5G2P2"/>
<evidence type="ECO:0000256" key="1">
    <source>
        <dbReference type="ARBA" id="ARBA00022884"/>
    </source>
</evidence>
<feature type="domain" description="RRM" evidence="4">
    <location>
        <begin position="124"/>
        <end position="202"/>
    </location>
</feature>
<dbReference type="SUPFAM" id="SSF54928">
    <property type="entry name" value="RNA-binding domain, RBD"/>
    <property type="match status" value="1"/>
</dbReference>
<accession>A0A5C5G2P2</accession>
<gene>
    <name evidence="5" type="ORF">DMC30DRAFT_414270</name>
</gene>
<evidence type="ECO:0000259" key="4">
    <source>
        <dbReference type="PROSITE" id="PS50102"/>
    </source>
</evidence>
<dbReference type="Pfam" id="PF00076">
    <property type="entry name" value="RRM_1"/>
    <property type="match status" value="1"/>
</dbReference>
<dbReference type="GO" id="GO:0003729">
    <property type="term" value="F:mRNA binding"/>
    <property type="evidence" value="ECO:0007669"/>
    <property type="project" value="InterPro"/>
</dbReference>
<feature type="compositionally biased region" description="Low complexity" evidence="3">
    <location>
        <begin position="1"/>
        <end position="22"/>
    </location>
</feature>
<feature type="region of interest" description="Disordered" evidence="3">
    <location>
        <begin position="1"/>
        <end position="27"/>
    </location>
</feature>
<dbReference type="EMBL" id="SOZI01000012">
    <property type="protein sequence ID" value="TNY23403.1"/>
    <property type="molecule type" value="Genomic_DNA"/>
</dbReference>
<protein>
    <submittedName>
        <fullName evidence="5">RNA-binding domain-containing protein</fullName>
    </submittedName>
</protein>
<dbReference type="SMART" id="SM00360">
    <property type="entry name" value="RRM"/>
    <property type="match status" value="1"/>
</dbReference>
<dbReference type="InterPro" id="IPR035979">
    <property type="entry name" value="RBD_domain_sf"/>
</dbReference>
<organism evidence="5 6">
    <name type="scientific">Rhodotorula diobovata</name>
    <dbReference type="NCBI Taxonomy" id="5288"/>
    <lineage>
        <taxon>Eukaryota</taxon>
        <taxon>Fungi</taxon>
        <taxon>Dikarya</taxon>
        <taxon>Basidiomycota</taxon>
        <taxon>Pucciniomycotina</taxon>
        <taxon>Microbotryomycetes</taxon>
        <taxon>Sporidiobolales</taxon>
        <taxon>Sporidiobolaceae</taxon>
        <taxon>Rhodotorula</taxon>
    </lineage>
</organism>
<dbReference type="OrthoDB" id="1749473at2759"/>
<evidence type="ECO:0000313" key="5">
    <source>
        <dbReference type="EMBL" id="TNY23403.1"/>
    </source>
</evidence>
<dbReference type="InterPro" id="IPR050825">
    <property type="entry name" value="RBM42_RBP45_47-like"/>
</dbReference>
<dbReference type="PANTHER" id="PTHR47640">
    <property type="entry name" value="TRNA SELENOCYSTEINE 1-ASSOCIATED PROTEIN 1-RELATED-RELATED"/>
    <property type="match status" value="1"/>
</dbReference>
<evidence type="ECO:0000256" key="3">
    <source>
        <dbReference type="SAM" id="MobiDB-lite"/>
    </source>
</evidence>
<dbReference type="InterPro" id="IPR012677">
    <property type="entry name" value="Nucleotide-bd_a/b_plait_sf"/>
</dbReference>
<sequence>MSTNNPYAKPKNNYYAGSHASAAPPPPAAAAAYAAAGYQAYPGAAASISAYPPQPAFGYPQQQGSGFDPNLAQQASVYTPDAVKSNRAVATVGNKGKARTTVLRKGGGEVWEDQSLLEWDPKHFRLFIGDLDPAISDDLFQQAFAKWPSFVKSKVVRDKYTNKGKGFGFVSYSDPEDFLKAWKEMNGKYVGTRPVTIKKATSGVQSVSIGSRKAQMLEAKQPHKTGTVPYERANADDAGHKAVPGEKGYGPQRSRKQYIRR</sequence>
<dbReference type="InterPro" id="IPR034215">
    <property type="entry name" value="RBM42_RRM"/>
</dbReference>
<name>A0A5C5G2P2_9BASI</name>
<evidence type="ECO:0000313" key="6">
    <source>
        <dbReference type="Proteomes" id="UP000311382"/>
    </source>
</evidence>
<dbReference type="Gene3D" id="3.30.70.330">
    <property type="match status" value="1"/>
</dbReference>
<feature type="region of interest" description="Disordered" evidence="3">
    <location>
        <begin position="217"/>
        <end position="261"/>
    </location>
</feature>